<name>A0A918PDA8_9ACTN</name>
<accession>A0A918PDA8</accession>
<dbReference type="Proteomes" id="UP000622166">
    <property type="component" value="Unassembled WGS sequence"/>
</dbReference>
<reference evidence="2" key="1">
    <citation type="journal article" date="2014" name="Int. J. Syst. Evol. Microbiol.">
        <title>Complete genome sequence of Corynebacterium casei LMG S-19264T (=DSM 44701T), isolated from a smear-ripened cheese.</title>
        <authorList>
            <consortium name="US DOE Joint Genome Institute (JGI-PGF)"/>
            <person name="Walter F."/>
            <person name="Albersmeier A."/>
            <person name="Kalinowski J."/>
            <person name="Ruckert C."/>
        </authorList>
    </citation>
    <scope>NUCLEOTIDE SEQUENCE</scope>
    <source>
        <strain evidence="2">JCM 4815</strain>
    </source>
</reference>
<evidence type="ECO:0000313" key="2">
    <source>
        <dbReference type="EMBL" id="GGY99481.1"/>
    </source>
</evidence>
<keyword evidence="3" id="KW-1185">Reference proteome</keyword>
<comment type="caution">
    <text evidence="2">The sequence shown here is derived from an EMBL/GenBank/DDBJ whole genome shotgun (WGS) entry which is preliminary data.</text>
</comment>
<dbReference type="EMBL" id="BMVW01000002">
    <property type="protein sequence ID" value="GGY99481.1"/>
    <property type="molecule type" value="Genomic_DNA"/>
</dbReference>
<evidence type="ECO:0000256" key="1">
    <source>
        <dbReference type="SAM" id="MobiDB-lite"/>
    </source>
</evidence>
<gene>
    <name evidence="2" type="ORF">GCM10010365_17710</name>
</gene>
<organism evidence="2 3">
    <name type="scientific">Streptomyces poonensis</name>
    <dbReference type="NCBI Taxonomy" id="68255"/>
    <lineage>
        <taxon>Bacteria</taxon>
        <taxon>Bacillati</taxon>
        <taxon>Actinomycetota</taxon>
        <taxon>Actinomycetes</taxon>
        <taxon>Kitasatosporales</taxon>
        <taxon>Streptomycetaceae</taxon>
        <taxon>Streptomyces</taxon>
    </lineage>
</organism>
<protein>
    <submittedName>
        <fullName evidence="2">Uncharacterized protein</fullName>
    </submittedName>
</protein>
<dbReference type="AlphaFoldDB" id="A0A918PDA8"/>
<evidence type="ECO:0000313" key="3">
    <source>
        <dbReference type="Proteomes" id="UP000622166"/>
    </source>
</evidence>
<sequence length="72" mass="8008">MLIIAPTVHKAVRMLRFMRWCPLPKDGVSTALRTETHPRADAVAPLRHPVGPHPSRSHTDVRGELLCACCET</sequence>
<feature type="region of interest" description="Disordered" evidence="1">
    <location>
        <begin position="37"/>
        <end position="59"/>
    </location>
</feature>
<proteinExistence type="predicted"/>
<reference evidence="2" key="2">
    <citation type="submission" date="2020-09" db="EMBL/GenBank/DDBJ databases">
        <authorList>
            <person name="Sun Q."/>
            <person name="Ohkuma M."/>
        </authorList>
    </citation>
    <scope>NUCLEOTIDE SEQUENCE</scope>
    <source>
        <strain evidence="2">JCM 4815</strain>
    </source>
</reference>